<dbReference type="OrthoDB" id="525039at2"/>
<reference evidence="3 4" key="1">
    <citation type="submission" date="2019-05" db="EMBL/GenBank/DDBJ databases">
        <title>Draft genome sequence of Actinomadura geliboluensis A8036.</title>
        <authorList>
            <person name="Saricaoglu S."/>
            <person name="Isik K."/>
        </authorList>
    </citation>
    <scope>NUCLEOTIDE SEQUENCE [LARGE SCALE GENOMIC DNA]</scope>
    <source>
        <strain evidence="3 4">A8036</strain>
    </source>
</reference>
<evidence type="ECO:0000256" key="2">
    <source>
        <dbReference type="SAM" id="Phobius"/>
    </source>
</evidence>
<dbReference type="InterPro" id="IPR005754">
    <property type="entry name" value="Sortase"/>
</dbReference>
<evidence type="ECO:0000313" key="4">
    <source>
        <dbReference type="Proteomes" id="UP000305238"/>
    </source>
</evidence>
<accession>A0A5S4GNQ7</accession>
<feature type="transmembrane region" description="Helical" evidence="2">
    <location>
        <begin position="15"/>
        <end position="35"/>
    </location>
</feature>
<keyword evidence="4" id="KW-1185">Reference proteome</keyword>
<dbReference type="Proteomes" id="UP000305238">
    <property type="component" value="Unassembled WGS sequence"/>
</dbReference>
<keyword evidence="2" id="KW-1133">Transmembrane helix</keyword>
<evidence type="ECO:0000313" key="3">
    <source>
        <dbReference type="EMBL" id="TMR34585.1"/>
    </source>
</evidence>
<dbReference type="AlphaFoldDB" id="A0A5S4GNQ7"/>
<gene>
    <name evidence="3" type="ORF">ETD96_24950</name>
</gene>
<evidence type="ECO:0000256" key="1">
    <source>
        <dbReference type="ARBA" id="ARBA00022801"/>
    </source>
</evidence>
<comment type="caution">
    <text evidence="3">The sequence shown here is derived from an EMBL/GenBank/DDBJ whole genome shotgun (WGS) entry which is preliminary data.</text>
</comment>
<dbReference type="EMBL" id="VCKZ01000201">
    <property type="protein sequence ID" value="TMR34585.1"/>
    <property type="molecule type" value="Genomic_DNA"/>
</dbReference>
<dbReference type="Pfam" id="PF04203">
    <property type="entry name" value="Sortase"/>
    <property type="match status" value="1"/>
</dbReference>
<dbReference type="InterPro" id="IPR023365">
    <property type="entry name" value="Sortase_dom-sf"/>
</dbReference>
<keyword evidence="1" id="KW-0378">Hydrolase</keyword>
<dbReference type="NCBIfam" id="NF033748">
    <property type="entry name" value="class_F_sortase"/>
    <property type="match status" value="1"/>
</dbReference>
<keyword evidence="2" id="KW-0812">Transmembrane</keyword>
<dbReference type="InterPro" id="IPR042001">
    <property type="entry name" value="Sortase_F"/>
</dbReference>
<keyword evidence="2" id="KW-0472">Membrane</keyword>
<dbReference type="CDD" id="cd05829">
    <property type="entry name" value="Sortase_F"/>
    <property type="match status" value="1"/>
</dbReference>
<organism evidence="3 4">
    <name type="scientific">Actinomadura geliboluensis</name>
    <dbReference type="NCBI Taxonomy" id="882440"/>
    <lineage>
        <taxon>Bacteria</taxon>
        <taxon>Bacillati</taxon>
        <taxon>Actinomycetota</taxon>
        <taxon>Actinomycetes</taxon>
        <taxon>Streptosporangiales</taxon>
        <taxon>Thermomonosporaceae</taxon>
        <taxon>Actinomadura</taxon>
    </lineage>
</organism>
<dbReference type="GO" id="GO:0016787">
    <property type="term" value="F:hydrolase activity"/>
    <property type="evidence" value="ECO:0007669"/>
    <property type="project" value="UniProtKB-KW"/>
</dbReference>
<proteinExistence type="predicted"/>
<protein>
    <submittedName>
        <fullName evidence="3">Class F sortase</fullName>
    </submittedName>
</protein>
<name>A0A5S4GNQ7_9ACTN</name>
<dbReference type="SUPFAM" id="SSF63817">
    <property type="entry name" value="Sortase"/>
    <property type="match status" value="1"/>
</dbReference>
<dbReference type="Gene3D" id="2.40.260.10">
    <property type="entry name" value="Sortase"/>
    <property type="match status" value="1"/>
</dbReference>
<sequence length="220" mass="23891">MSEAKRRGLSVRLQYWLAGVITLAGVALCVVGFRLNAPDAPPQPPQSVAEMPKDSAPNQVQALPASIPQQIKIPSIKVDAPVVPVDVQRDGTLGVPPLSRVDQVGWYRSGPTPGENGRSVLVGHVDSKKEPGVFYKLGALRQGRLIEVVRKDGTTAAFHVDGVKRVPKDKFPTESVYGDEGKPELRVVTCGGNFDRKRGHYEDNVIVYASLIPGPRERQE</sequence>